<dbReference type="Pfam" id="PF13739">
    <property type="entry name" value="PdaC"/>
    <property type="match status" value="1"/>
</dbReference>
<feature type="domain" description="DUF3298" evidence="1">
    <location>
        <begin position="113"/>
        <end position="182"/>
    </location>
</feature>
<accession>A0ABM6JZP1</accession>
<organism evidence="3 4">
    <name type="scientific">Sporosarcina ureae</name>
    <dbReference type="NCBI Taxonomy" id="1571"/>
    <lineage>
        <taxon>Bacteria</taxon>
        <taxon>Bacillati</taxon>
        <taxon>Bacillota</taxon>
        <taxon>Bacilli</taxon>
        <taxon>Bacillales</taxon>
        <taxon>Caryophanaceae</taxon>
        <taxon>Sporosarcina</taxon>
    </lineage>
</organism>
<dbReference type="Gene3D" id="3.30.565.40">
    <property type="entry name" value="Fervidobacterium nodosum Rt17-B1 like"/>
    <property type="match status" value="1"/>
</dbReference>
<evidence type="ECO:0000259" key="1">
    <source>
        <dbReference type="Pfam" id="PF11738"/>
    </source>
</evidence>
<dbReference type="InterPro" id="IPR021729">
    <property type="entry name" value="DUF3298"/>
</dbReference>
<evidence type="ECO:0000259" key="2">
    <source>
        <dbReference type="Pfam" id="PF13739"/>
    </source>
</evidence>
<dbReference type="Pfam" id="PF11738">
    <property type="entry name" value="DUF3298"/>
    <property type="match status" value="1"/>
</dbReference>
<dbReference type="EMBL" id="CP015108">
    <property type="protein sequence ID" value="ARF15621.1"/>
    <property type="molecule type" value="Genomic_DNA"/>
</dbReference>
<evidence type="ECO:0000313" key="3">
    <source>
        <dbReference type="EMBL" id="ARF15621.1"/>
    </source>
</evidence>
<keyword evidence="4" id="KW-1185">Reference proteome</keyword>
<feature type="domain" description="Deacetylase PdaC" evidence="2">
    <location>
        <begin position="18"/>
        <end position="94"/>
    </location>
</feature>
<reference evidence="3 4" key="1">
    <citation type="submission" date="2016-04" db="EMBL/GenBank/DDBJ databases">
        <title>Comparative Genomics and Epigenetics of Sporosarcina ureae.</title>
        <authorList>
            <person name="Oliver A.S."/>
            <person name="Cooper K.K."/>
        </authorList>
    </citation>
    <scope>NUCLEOTIDE SEQUENCE [LARGE SCALE GENOMIC DNA]</scope>
    <source>
        <strain evidence="3 4">S204</strain>
    </source>
</reference>
<dbReference type="Gene3D" id="3.90.640.20">
    <property type="entry name" value="Heat-shock cognate protein, ATPase"/>
    <property type="match status" value="1"/>
</dbReference>
<proteinExistence type="predicted"/>
<evidence type="ECO:0008006" key="5">
    <source>
        <dbReference type="Google" id="ProtNLM"/>
    </source>
</evidence>
<sequence>MKNPAVIQTYHISNRRPKVDVSYPVITQLDDPKVQQKLNQVLFKEMNKMLEDNNYYDPSLVEMVATYEIKNNQRDLFSINLIVYSFTGGAHGMTYVKSLTFDTKTGRQYNLQDLFKPGSPYVQRISEYVRRHIQQWKTPVLEPFTKIKPDQDFYIADTSLVVYFQLYEISPYVAGFPYFPIPLLDLQEIIKPNSPADRMLPFIGT</sequence>
<evidence type="ECO:0000313" key="4">
    <source>
        <dbReference type="Proteomes" id="UP000192486"/>
    </source>
</evidence>
<dbReference type="InterPro" id="IPR025303">
    <property type="entry name" value="PdaC"/>
</dbReference>
<dbReference type="Proteomes" id="UP000192486">
    <property type="component" value="Chromosome"/>
</dbReference>
<protein>
    <recommendedName>
        <fullName evidence="5">DUF3298/DUF4163 domain-containing protein</fullName>
    </recommendedName>
</protein>
<dbReference type="InterPro" id="IPR037126">
    <property type="entry name" value="PdaC/RsiV-like_sf"/>
</dbReference>
<name>A0ABM6JZP1_SPOUR</name>
<gene>
    <name evidence="3" type="ORF">SporoS204_01875</name>
</gene>